<accession>A0A2G8RBM3</accession>
<dbReference type="InterPro" id="IPR036761">
    <property type="entry name" value="TTHA0802/YceI-like_sf"/>
</dbReference>
<feature type="chain" id="PRO_5013762213" description="Lipid/polyisoprenoid-binding YceI-like domain-containing protein" evidence="1">
    <location>
        <begin position="20"/>
        <end position="198"/>
    </location>
</feature>
<reference evidence="3 4" key="1">
    <citation type="submission" date="2013-09" db="EMBL/GenBank/DDBJ databases">
        <title>Genome sequencing of Phaeobacter antarcticus sp. nov. SM1211.</title>
        <authorList>
            <person name="Zhang X.-Y."/>
            <person name="Liu C."/>
            <person name="Chen X.-L."/>
            <person name="Xie B.-B."/>
            <person name="Qin Q.-L."/>
            <person name="Rong J.-C."/>
            <person name="Zhang Y.-Z."/>
        </authorList>
    </citation>
    <scope>NUCLEOTIDE SEQUENCE [LARGE SCALE GENOMIC DNA]</scope>
    <source>
        <strain evidence="3 4">SM1211</strain>
    </source>
</reference>
<feature type="signal peptide" evidence="1">
    <location>
        <begin position="1"/>
        <end position="19"/>
    </location>
</feature>
<organism evidence="3 4">
    <name type="scientific">Puniceibacterium antarcticum</name>
    <dbReference type="NCBI Taxonomy" id="1206336"/>
    <lineage>
        <taxon>Bacteria</taxon>
        <taxon>Pseudomonadati</taxon>
        <taxon>Pseudomonadota</taxon>
        <taxon>Alphaproteobacteria</taxon>
        <taxon>Rhodobacterales</taxon>
        <taxon>Paracoccaceae</taxon>
        <taxon>Puniceibacterium</taxon>
    </lineage>
</organism>
<sequence length="198" mass="21257">MTIPLSRAHLCAVICTAFALPAAAEPQRYELDPEHTTVAFLIQHLSYADTLGLFGTVSGGFTYDMDTQALTDVTVTVTSDSLNTMNEARDNHVRSGDFLSVEEHPTITFTADSGTPTGDTTGTVTGDLTILGETRPLTLDVALMGEGPYPFGHKRFVLGLSATGQLKRSDFGMSYGVDNGLVGDEVKIMIETEAMRMD</sequence>
<dbReference type="Pfam" id="PF04264">
    <property type="entry name" value="YceI"/>
    <property type="match status" value="1"/>
</dbReference>
<dbReference type="SMART" id="SM00867">
    <property type="entry name" value="YceI"/>
    <property type="match status" value="1"/>
</dbReference>
<dbReference type="PANTHER" id="PTHR34406">
    <property type="entry name" value="PROTEIN YCEI"/>
    <property type="match status" value="1"/>
</dbReference>
<proteinExistence type="predicted"/>
<evidence type="ECO:0000259" key="2">
    <source>
        <dbReference type="SMART" id="SM00867"/>
    </source>
</evidence>
<feature type="domain" description="Lipid/polyisoprenoid-binding YceI-like" evidence="2">
    <location>
        <begin position="28"/>
        <end position="195"/>
    </location>
</feature>
<evidence type="ECO:0000313" key="4">
    <source>
        <dbReference type="Proteomes" id="UP000231259"/>
    </source>
</evidence>
<dbReference type="SUPFAM" id="SSF101874">
    <property type="entry name" value="YceI-like"/>
    <property type="match status" value="1"/>
</dbReference>
<dbReference type="InterPro" id="IPR007372">
    <property type="entry name" value="Lipid/polyisoprenoid-bd_YceI"/>
</dbReference>
<protein>
    <recommendedName>
        <fullName evidence="2">Lipid/polyisoprenoid-binding YceI-like domain-containing protein</fullName>
    </recommendedName>
</protein>
<dbReference type="AlphaFoldDB" id="A0A2G8RBM3"/>
<name>A0A2G8RBM3_9RHOB</name>
<keyword evidence="1" id="KW-0732">Signal</keyword>
<dbReference type="RefSeq" id="WP_099911935.1">
    <property type="nucleotide sequence ID" value="NZ_AWWI01000117.1"/>
</dbReference>
<evidence type="ECO:0000313" key="3">
    <source>
        <dbReference type="EMBL" id="PIL18949.1"/>
    </source>
</evidence>
<evidence type="ECO:0000256" key="1">
    <source>
        <dbReference type="SAM" id="SignalP"/>
    </source>
</evidence>
<keyword evidence="4" id="KW-1185">Reference proteome</keyword>
<gene>
    <name evidence="3" type="ORF">P775_16925</name>
</gene>
<comment type="caution">
    <text evidence="3">The sequence shown here is derived from an EMBL/GenBank/DDBJ whole genome shotgun (WGS) entry which is preliminary data.</text>
</comment>
<dbReference type="PANTHER" id="PTHR34406:SF1">
    <property type="entry name" value="PROTEIN YCEI"/>
    <property type="match status" value="1"/>
</dbReference>
<dbReference type="OrthoDB" id="9811006at2"/>
<dbReference type="EMBL" id="AWWI01000117">
    <property type="protein sequence ID" value="PIL18949.1"/>
    <property type="molecule type" value="Genomic_DNA"/>
</dbReference>
<dbReference type="Proteomes" id="UP000231259">
    <property type="component" value="Unassembled WGS sequence"/>
</dbReference>
<dbReference type="Gene3D" id="2.40.128.110">
    <property type="entry name" value="Lipid/polyisoprenoid-binding, YceI-like"/>
    <property type="match status" value="1"/>
</dbReference>